<organism evidence="2 3">
    <name type="scientific">Tsuneonella suprasediminis</name>
    <dbReference type="NCBI Taxonomy" id="2306996"/>
    <lineage>
        <taxon>Bacteria</taxon>
        <taxon>Pseudomonadati</taxon>
        <taxon>Pseudomonadota</taxon>
        <taxon>Alphaproteobacteria</taxon>
        <taxon>Sphingomonadales</taxon>
        <taxon>Erythrobacteraceae</taxon>
        <taxon>Tsuneonella</taxon>
    </lineage>
</organism>
<evidence type="ECO:0000259" key="1">
    <source>
        <dbReference type="PROSITE" id="PS50943"/>
    </source>
</evidence>
<accession>A0A419QXW7</accession>
<protein>
    <submittedName>
        <fullName evidence="2">Mobile mystery protein A</fullName>
    </submittedName>
</protein>
<dbReference type="SMART" id="SM00530">
    <property type="entry name" value="HTH_XRE"/>
    <property type="match status" value="1"/>
</dbReference>
<keyword evidence="3" id="KW-1185">Reference proteome</keyword>
<feature type="domain" description="HTH cro/C1-type" evidence="1">
    <location>
        <begin position="32"/>
        <end position="88"/>
    </location>
</feature>
<sequence length="153" mass="17305">MMNHAALARKSLDRRFAAMQSVEMTRPPKGWIRAIRDALGINATQFAARLGVKQPRIAALEKAEVSGVASLQTIREAAEALGCKFIYAIVPEASLDDLIREQAAKRAEQELRRIHHTMSLENQSLEDRDLADERQRLIDELLAGSMRRLWDEQ</sequence>
<reference evidence="2 3" key="1">
    <citation type="submission" date="2018-09" db="EMBL/GenBank/DDBJ databases">
        <title>Altererythrobacter sp.Ery1 and Ery12, the genome sequencing of novel strains in genus Alterythrobacter.</title>
        <authorList>
            <person name="Cheng H."/>
            <person name="Wu Y.-H."/>
            <person name="Fang C."/>
            <person name="Xu X.-W."/>
        </authorList>
    </citation>
    <scope>NUCLEOTIDE SEQUENCE [LARGE SCALE GENOMIC DNA]</scope>
    <source>
        <strain evidence="2 3">Ery12</strain>
    </source>
</reference>
<dbReference type="Proteomes" id="UP000284322">
    <property type="component" value="Unassembled WGS sequence"/>
</dbReference>
<comment type="caution">
    <text evidence="2">The sequence shown here is derived from an EMBL/GenBank/DDBJ whole genome shotgun (WGS) entry which is preliminary data.</text>
</comment>
<dbReference type="InterPro" id="IPR013435">
    <property type="entry name" value="Mobile_mystery_prot_A"/>
</dbReference>
<proteinExistence type="predicted"/>
<dbReference type="CDD" id="cd00093">
    <property type="entry name" value="HTH_XRE"/>
    <property type="match status" value="1"/>
</dbReference>
<dbReference type="Gene3D" id="1.10.260.40">
    <property type="entry name" value="lambda repressor-like DNA-binding domains"/>
    <property type="match status" value="1"/>
</dbReference>
<dbReference type="GO" id="GO:0003677">
    <property type="term" value="F:DNA binding"/>
    <property type="evidence" value="ECO:0007669"/>
    <property type="project" value="InterPro"/>
</dbReference>
<dbReference type="EMBL" id="RAHJ01000022">
    <property type="protein sequence ID" value="RJX65469.1"/>
    <property type="molecule type" value="Genomic_DNA"/>
</dbReference>
<gene>
    <name evidence="2" type="ORF">D6858_14175</name>
</gene>
<dbReference type="NCBIfam" id="TIGR02612">
    <property type="entry name" value="mob_myst_A"/>
    <property type="match status" value="1"/>
</dbReference>
<name>A0A419QXW7_9SPHN</name>
<dbReference type="RefSeq" id="WP_120112041.1">
    <property type="nucleotide sequence ID" value="NZ_RAHJ01000022.1"/>
</dbReference>
<evidence type="ECO:0000313" key="3">
    <source>
        <dbReference type="Proteomes" id="UP000284322"/>
    </source>
</evidence>
<dbReference type="SUPFAM" id="SSF47413">
    <property type="entry name" value="lambda repressor-like DNA-binding domains"/>
    <property type="match status" value="1"/>
</dbReference>
<dbReference type="Pfam" id="PF01381">
    <property type="entry name" value="HTH_3"/>
    <property type="match status" value="1"/>
</dbReference>
<dbReference type="AlphaFoldDB" id="A0A419QXW7"/>
<dbReference type="OrthoDB" id="9785949at2"/>
<dbReference type="PROSITE" id="PS50943">
    <property type="entry name" value="HTH_CROC1"/>
    <property type="match status" value="1"/>
</dbReference>
<evidence type="ECO:0000313" key="2">
    <source>
        <dbReference type="EMBL" id="RJX65469.1"/>
    </source>
</evidence>
<dbReference type="InterPro" id="IPR001387">
    <property type="entry name" value="Cro/C1-type_HTH"/>
</dbReference>
<dbReference type="InterPro" id="IPR010982">
    <property type="entry name" value="Lambda_DNA-bd_dom_sf"/>
</dbReference>